<dbReference type="PANTHER" id="PTHR23028">
    <property type="entry name" value="ACETYLTRANSFERASE"/>
    <property type="match status" value="1"/>
</dbReference>
<dbReference type="OrthoDB" id="187342at2"/>
<evidence type="ECO:0000313" key="4">
    <source>
        <dbReference type="Proteomes" id="UP000306196"/>
    </source>
</evidence>
<feature type="transmembrane region" description="Helical" evidence="1">
    <location>
        <begin position="55"/>
        <end position="78"/>
    </location>
</feature>
<feature type="domain" description="Acyltransferase 3" evidence="2">
    <location>
        <begin position="23"/>
        <end position="373"/>
    </location>
</feature>
<keyword evidence="1" id="KW-1133">Transmembrane helix</keyword>
<accession>A0A5R8K7W8</accession>
<dbReference type="PANTHER" id="PTHR23028:SF53">
    <property type="entry name" value="ACYL_TRANSF_3 DOMAIN-CONTAINING PROTEIN"/>
    <property type="match status" value="1"/>
</dbReference>
<dbReference type="RefSeq" id="WP_138088623.1">
    <property type="nucleotide sequence ID" value="NZ_VAUV01000025.1"/>
</dbReference>
<dbReference type="Pfam" id="PF01757">
    <property type="entry name" value="Acyl_transf_3"/>
    <property type="match status" value="1"/>
</dbReference>
<feature type="transmembrane region" description="Helical" evidence="1">
    <location>
        <begin position="171"/>
        <end position="197"/>
    </location>
</feature>
<keyword evidence="3" id="KW-0012">Acyltransferase</keyword>
<feature type="transmembrane region" description="Helical" evidence="1">
    <location>
        <begin position="273"/>
        <end position="296"/>
    </location>
</feature>
<dbReference type="GO" id="GO:0009103">
    <property type="term" value="P:lipopolysaccharide biosynthetic process"/>
    <property type="evidence" value="ECO:0007669"/>
    <property type="project" value="TreeGrafter"/>
</dbReference>
<protein>
    <submittedName>
        <fullName evidence="3">Acyltransferase</fullName>
    </submittedName>
</protein>
<evidence type="ECO:0000256" key="1">
    <source>
        <dbReference type="SAM" id="Phobius"/>
    </source>
</evidence>
<dbReference type="Proteomes" id="UP000306196">
    <property type="component" value="Unassembled WGS sequence"/>
</dbReference>
<dbReference type="AlphaFoldDB" id="A0A5R8K7W8"/>
<sequence length="407" mass="46665">MSDSVASSPPMLARAASTGRRLAEMDGARGILSMWVLLVHVIYLSGYLLDTIDPAYRAVLYGQEAVDVFIIMSGFVIFRLLSLKSEPYRVYIVRRFMRMFPVFLVCLAFAIAVRPLMWELLQELPYPVERAQRMQVAMMQSEDESFWLHLATHLTLLHGVIPDAKFPFSTLALLAPSWSISLEWQFYLIAPVVFALLKKKNRWWTAALVVLTIVVAMVGFYVFSSKYYAPSFLPIRVQFFAMGILSWFIWERWSGEDGKAVVRADLLIWLFPLVYFLTSSPAMTMWFVLLMATFAGQRDQVRGLGSGMSWVLKRKTLVYLGDTSFSMYLSHMTCIYVCQWVLHRMYPEISREGMFPLLLLPSLISSLIITALLNHYIEKPGMDLGKRWGNHLNRHTARQGVVAVSQH</sequence>
<dbReference type="InterPro" id="IPR002656">
    <property type="entry name" value="Acyl_transf_3_dom"/>
</dbReference>
<proteinExistence type="predicted"/>
<dbReference type="GO" id="GO:0016020">
    <property type="term" value="C:membrane"/>
    <property type="evidence" value="ECO:0007669"/>
    <property type="project" value="TreeGrafter"/>
</dbReference>
<feature type="transmembrane region" description="Helical" evidence="1">
    <location>
        <begin position="99"/>
        <end position="117"/>
    </location>
</feature>
<feature type="transmembrane region" description="Helical" evidence="1">
    <location>
        <begin position="30"/>
        <end position="49"/>
    </location>
</feature>
<dbReference type="InterPro" id="IPR050879">
    <property type="entry name" value="Acyltransferase_3"/>
</dbReference>
<feature type="transmembrane region" description="Helical" evidence="1">
    <location>
        <begin position="317"/>
        <end position="342"/>
    </location>
</feature>
<keyword evidence="1" id="KW-0472">Membrane</keyword>
<keyword evidence="1" id="KW-0812">Transmembrane</keyword>
<dbReference type="GO" id="GO:0016747">
    <property type="term" value="F:acyltransferase activity, transferring groups other than amino-acyl groups"/>
    <property type="evidence" value="ECO:0007669"/>
    <property type="project" value="InterPro"/>
</dbReference>
<name>A0A5R8K7W8_9BACT</name>
<reference evidence="3 4" key="1">
    <citation type="submission" date="2019-05" db="EMBL/GenBank/DDBJ databases">
        <title>Verrucobacter flavum gen. nov., sp. nov. a new member of the family Verrucomicrobiaceae.</title>
        <authorList>
            <person name="Szuroczki S."/>
            <person name="Abbaszade G."/>
            <person name="Szabo A."/>
            <person name="Felfoldi T."/>
            <person name="Schumann P."/>
            <person name="Boka K."/>
            <person name="Keki Z."/>
            <person name="Toumi M."/>
            <person name="Toth E."/>
        </authorList>
    </citation>
    <scope>NUCLEOTIDE SEQUENCE [LARGE SCALE GENOMIC DNA]</scope>
    <source>
        <strain evidence="3 4">MG-N-17</strain>
    </source>
</reference>
<keyword evidence="4" id="KW-1185">Reference proteome</keyword>
<organism evidence="3 4">
    <name type="scientific">Phragmitibacter flavus</name>
    <dbReference type="NCBI Taxonomy" id="2576071"/>
    <lineage>
        <taxon>Bacteria</taxon>
        <taxon>Pseudomonadati</taxon>
        <taxon>Verrucomicrobiota</taxon>
        <taxon>Verrucomicrobiia</taxon>
        <taxon>Verrucomicrobiales</taxon>
        <taxon>Verrucomicrobiaceae</taxon>
        <taxon>Phragmitibacter</taxon>
    </lineage>
</organism>
<keyword evidence="3" id="KW-0808">Transferase</keyword>
<gene>
    <name evidence="3" type="ORF">FEM03_22770</name>
</gene>
<dbReference type="EMBL" id="VAUV01000025">
    <property type="protein sequence ID" value="TLD68432.1"/>
    <property type="molecule type" value="Genomic_DNA"/>
</dbReference>
<feature type="transmembrane region" description="Helical" evidence="1">
    <location>
        <begin position="354"/>
        <end position="377"/>
    </location>
</feature>
<comment type="caution">
    <text evidence="3">The sequence shown here is derived from an EMBL/GenBank/DDBJ whole genome shotgun (WGS) entry which is preliminary data.</text>
</comment>
<evidence type="ECO:0000313" key="3">
    <source>
        <dbReference type="EMBL" id="TLD68432.1"/>
    </source>
</evidence>
<evidence type="ECO:0000259" key="2">
    <source>
        <dbReference type="Pfam" id="PF01757"/>
    </source>
</evidence>
<feature type="transmembrane region" description="Helical" evidence="1">
    <location>
        <begin position="203"/>
        <end position="223"/>
    </location>
</feature>